<dbReference type="PANTHER" id="PTHR40392:SF1">
    <property type="entry name" value="2-PHOSPHO-L-LACTATE GUANYLYLTRANSFERASE"/>
    <property type="match status" value="1"/>
</dbReference>
<dbReference type="SUPFAM" id="SSF53448">
    <property type="entry name" value="Nucleotide-diphospho-sugar transferases"/>
    <property type="match status" value="1"/>
</dbReference>
<name>A0ABU2ZI79_9SPHN</name>
<dbReference type="InterPro" id="IPR029044">
    <property type="entry name" value="Nucleotide-diphossugar_trans"/>
</dbReference>
<protein>
    <submittedName>
        <fullName evidence="5">2-phospho-L-lactate guanylyltransferase</fullName>
        <ecNumber evidence="5">2.7.7.68</ecNumber>
    </submittedName>
</protein>
<keyword evidence="3" id="KW-0547">Nucleotide-binding</keyword>
<evidence type="ECO:0000256" key="4">
    <source>
        <dbReference type="ARBA" id="ARBA00023134"/>
    </source>
</evidence>
<dbReference type="EMBL" id="JAVRHS010000006">
    <property type="protein sequence ID" value="MDT0576309.1"/>
    <property type="molecule type" value="Genomic_DNA"/>
</dbReference>
<reference evidence="5 6" key="1">
    <citation type="submission" date="2023-09" db="EMBL/GenBank/DDBJ databases">
        <authorList>
            <person name="Rey-Velasco X."/>
        </authorList>
    </citation>
    <scope>NUCLEOTIDE SEQUENCE [LARGE SCALE GENOMIC DNA]</scope>
    <source>
        <strain evidence="5 6">F390</strain>
    </source>
</reference>
<comment type="caution">
    <text evidence="5">The sequence shown here is derived from an EMBL/GenBank/DDBJ whole genome shotgun (WGS) entry which is preliminary data.</text>
</comment>
<dbReference type="InterPro" id="IPR002835">
    <property type="entry name" value="CofC"/>
</dbReference>
<evidence type="ECO:0000313" key="6">
    <source>
        <dbReference type="Proteomes" id="UP001259803"/>
    </source>
</evidence>
<dbReference type="Pfam" id="PF01983">
    <property type="entry name" value="CofC"/>
    <property type="match status" value="1"/>
</dbReference>
<dbReference type="PANTHER" id="PTHR40392">
    <property type="entry name" value="2-PHOSPHO-L-LACTATE GUANYLYLTRANSFERASE"/>
    <property type="match status" value="1"/>
</dbReference>
<dbReference type="RefSeq" id="WP_311340887.1">
    <property type="nucleotide sequence ID" value="NZ_JAVRHS010000006.1"/>
</dbReference>
<keyword evidence="6" id="KW-1185">Reference proteome</keyword>
<keyword evidence="2 5" id="KW-0548">Nucleotidyltransferase</keyword>
<organism evidence="5 6">
    <name type="scientific">Croceicoccus esteveae</name>
    <dbReference type="NCBI Taxonomy" id="3075597"/>
    <lineage>
        <taxon>Bacteria</taxon>
        <taxon>Pseudomonadati</taxon>
        <taxon>Pseudomonadota</taxon>
        <taxon>Alphaproteobacteria</taxon>
        <taxon>Sphingomonadales</taxon>
        <taxon>Erythrobacteraceae</taxon>
        <taxon>Croceicoccus</taxon>
    </lineage>
</organism>
<keyword evidence="4" id="KW-0342">GTP-binding</keyword>
<evidence type="ECO:0000313" key="5">
    <source>
        <dbReference type="EMBL" id="MDT0576309.1"/>
    </source>
</evidence>
<dbReference type="Gene3D" id="3.90.550.10">
    <property type="entry name" value="Spore Coat Polysaccharide Biosynthesis Protein SpsA, Chain A"/>
    <property type="match status" value="1"/>
</dbReference>
<dbReference type="GO" id="GO:0043814">
    <property type="term" value="F:phospholactate guanylyltransferase activity"/>
    <property type="evidence" value="ECO:0007669"/>
    <property type="project" value="UniProtKB-EC"/>
</dbReference>
<dbReference type="Proteomes" id="UP001259803">
    <property type="component" value="Unassembled WGS sequence"/>
</dbReference>
<keyword evidence="1 5" id="KW-0808">Transferase</keyword>
<evidence type="ECO:0000256" key="2">
    <source>
        <dbReference type="ARBA" id="ARBA00022695"/>
    </source>
</evidence>
<evidence type="ECO:0000256" key="1">
    <source>
        <dbReference type="ARBA" id="ARBA00022679"/>
    </source>
</evidence>
<accession>A0ABU2ZI79</accession>
<dbReference type="NCBIfam" id="TIGR03552">
    <property type="entry name" value="F420_cofC"/>
    <property type="match status" value="1"/>
</dbReference>
<sequence>MAWTALVPIRIGIAGKSRLEKVMDAAVREKLAVTMAHHVIDVLTHCQAIGSVAVLSNMPFLHPATTWAKDWGRGLNPEISAFRIASGPAPLLVMHADLPLLEEADVEALLAAATGHGIALATDRAGEGTNVLALADGRPFAFRFGPGSRSLHCAQDADMPVLQRCGLSADLDTPDDLAFLRGRGLQF</sequence>
<evidence type="ECO:0000256" key="3">
    <source>
        <dbReference type="ARBA" id="ARBA00022741"/>
    </source>
</evidence>
<dbReference type="EC" id="2.7.7.68" evidence="5"/>
<gene>
    <name evidence="5" type="primary">cofC</name>
    <name evidence="5" type="ORF">RM533_08925</name>
</gene>
<proteinExistence type="predicted"/>